<name>A0ABT7B4C5_9CYAN</name>
<keyword evidence="12" id="KW-1185">Reference proteome</keyword>
<gene>
    <name evidence="11" type="ORF">PMG25_07990</name>
</gene>
<dbReference type="Proteomes" id="UP001235849">
    <property type="component" value="Unassembled WGS sequence"/>
</dbReference>
<feature type="domain" description="Polymerase nucleotidyl transferase" evidence="10">
    <location>
        <begin position="23"/>
        <end position="104"/>
    </location>
</feature>
<evidence type="ECO:0000313" key="11">
    <source>
        <dbReference type="EMBL" id="MDJ1174032.1"/>
    </source>
</evidence>
<keyword evidence="7" id="KW-0067">ATP-binding</keyword>
<comment type="similarity">
    <text evidence="9">Belongs to the MntA antitoxin family.</text>
</comment>
<accession>A0ABT7B4C5</accession>
<evidence type="ECO:0000256" key="5">
    <source>
        <dbReference type="ARBA" id="ARBA00022723"/>
    </source>
</evidence>
<evidence type="ECO:0000256" key="7">
    <source>
        <dbReference type="ARBA" id="ARBA00022840"/>
    </source>
</evidence>
<dbReference type="RefSeq" id="WP_283766372.1">
    <property type="nucleotide sequence ID" value="NZ_JAQOSO010000039.1"/>
</dbReference>
<keyword evidence="3" id="KW-0808">Transferase</keyword>
<dbReference type="SUPFAM" id="SSF81301">
    <property type="entry name" value="Nucleotidyltransferase"/>
    <property type="match status" value="1"/>
</dbReference>
<organism evidence="11 12">
    <name type="scientific">Roseofilum capinflatum BLCC-M114</name>
    <dbReference type="NCBI Taxonomy" id="3022440"/>
    <lineage>
        <taxon>Bacteria</taxon>
        <taxon>Bacillati</taxon>
        <taxon>Cyanobacteriota</taxon>
        <taxon>Cyanophyceae</taxon>
        <taxon>Desertifilales</taxon>
        <taxon>Desertifilaceae</taxon>
        <taxon>Roseofilum</taxon>
        <taxon>Roseofilum capinflatum</taxon>
    </lineage>
</organism>
<evidence type="ECO:0000256" key="1">
    <source>
        <dbReference type="ARBA" id="ARBA00001946"/>
    </source>
</evidence>
<dbReference type="EMBL" id="JAQOSO010000039">
    <property type="protein sequence ID" value="MDJ1174032.1"/>
    <property type="molecule type" value="Genomic_DNA"/>
</dbReference>
<evidence type="ECO:0000256" key="3">
    <source>
        <dbReference type="ARBA" id="ARBA00022679"/>
    </source>
</evidence>
<protein>
    <submittedName>
        <fullName evidence="11">Nucleotidyltransferase family protein</fullName>
    </submittedName>
</protein>
<dbReference type="PANTHER" id="PTHR33571:SF12">
    <property type="entry name" value="BSL3053 PROTEIN"/>
    <property type="match status" value="1"/>
</dbReference>
<keyword evidence="2" id="KW-1277">Toxin-antitoxin system</keyword>
<dbReference type="InterPro" id="IPR052038">
    <property type="entry name" value="Type-VII_TA_antitoxin"/>
</dbReference>
<keyword evidence="6" id="KW-0547">Nucleotide-binding</keyword>
<comment type="caution">
    <text evidence="11">The sequence shown here is derived from an EMBL/GenBank/DDBJ whole genome shotgun (WGS) entry which is preliminary data.</text>
</comment>
<sequence length="113" mass="12451">MKIDSVAPQIMNKEVVISTLQNHLSTLDNLGVKSLALFGSAARNQATPDSDLDFLVEFQGPATLDGYMDLKFFLEDLFQKSVDLVTRRSLKSQISQSVLAEAVYVTQSSSLPR</sequence>
<evidence type="ECO:0000313" key="12">
    <source>
        <dbReference type="Proteomes" id="UP001235849"/>
    </source>
</evidence>
<keyword evidence="4" id="KW-0548">Nucleotidyltransferase</keyword>
<dbReference type="InterPro" id="IPR043519">
    <property type="entry name" value="NT_sf"/>
</dbReference>
<keyword evidence="8" id="KW-0460">Magnesium</keyword>
<dbReference type="Gene3D" id="3.30.460.10">
    <property type="entry name" value="Beta Polymerase, domain 2"/>
    <property type="match status" value="1"/>
</dbReference>
<evidence type="ECO:0000256" key="2">
    <source>
        <dbReference type="ARBA" id="ARBA00022649"/>
    </source>
</evidence>
<comment type="cofactor">
    <cofactor evidence="1">
        <name>Mg(2+)</name>
        <dbReference type="ChEBI" id="CHEBI:18420"/>
    </cofactor>
</comment>
<evidence type="ECO:0000256" key="6">
    <source>
        <dbReference type="ARBA" id="ARBA00022741"/>
    </source>
</evidence>
<dbReference type="PANTHER" id="PTHR33571">
    <property type="entry name" value="SSL8005 PROTEIN"/>
    <property type="match status" value="1"/>
</dbReference>
<dbReference type="CDD" id="cd05403">
    <property type="entry name" value="NT_KNTase_like"/>
    <property type="match status" value="1"/>
</dbReference>
<evidence type="ECO:0000256" key="8">
    <source>
        <dbReference type="ARBA" id="ARBA00022842"/>
    </source>
</evidence>
<dbReference type="Pfam" id="PF01909">
    <property type="entry name" value="NTP_transf_2"/>
    <property type="match status" value="1"/>
</dbReference>
<reference evidence="11 12" key="1">
    <citation type="submission" date="2023-01" db="EMBL/GenBank/DDBJ databases">
        <title>Novel diversity within Roseofilum (Cyanobacteria; Desertifilaceae) from marine benthic mats with descriptions of four novel species.</title>
        <authorList>
            <person name="Wang Y."/>
            <person name="Berthold D.E."/>
            <person name="Hu J."/>
            <person name="Lefler F.W."/>
            <person name="Laughinghouse H.D. IV."/>
        </authorList>
    </citation>
    <scope>NUCLEOTIDE SEQUENCE [LARGE SCALE GENOMIC DNA]</scope>
    <source>
        <strain evidence="11 12">BLCC-M114</strain>
    </source>
</reference>
<evidence type="ECO:0000259" key="10">
    <source>
        <dbReference type="Pfam" id="PF01909"/>
    </source>
</evidence>
<dbReference type="InterPro" id="IPR002934">
    <property type="entry name" value="Polymerase_NTP_transf_dom"/>
</dbReference>
<proteinExistence type="inferred from homology"/>
<keyword evidence="5" id="KW-0479">Metal-binding</keyword>
<evidence type="ECO:0000256" key="9">
    <source>
        <dbReference type="ARBA" id="ARBA00038276"/>
    </source>
</evidence>
<evidence type="ECO:0000256" key="4">
    <source>
        <dbReference type="ARBA" id="ARBA00022695"/>
    </source>
</evidence>